<dbReference type="AlphaFoldDB" id="A0A2Z2NGM6"/>
<dbReference type="Gene3D" id="1.10.3210.10">
    <property type="entry name" value="Hypothetical protein af1432"/>
    <property type="match status" value="1"/>
</dbReference>
<reference evidence="2 3" key="1">
    <citation type="submission" date="2016-12" db="EMBL/GenBank/DDBJ databases">
        <authorList>
            <person name="Song W.-J."/>
            <person name="Kurnit D.M."/>
        </authorList>
    </citation>
    <scope>NUCLEOTIDE SEQUENCE [LARGE SCALE GENOMIC DNA]</scope>
    <source>
        <strain evidence="2 3">IMCC3135</strain>
    </source>
</reference>
<dbReference type="PROSITE" id="PS51833">
    <property type="entry name" value="HDOD"/>
    <property type="match status" value="1"/>
</dbReference>
<dbReference type="SUPFAM" id="SSF51206">
    <property type="entry name" value="cAMP-binding domain-like"/>
    <property type="match status" value="1"/>
</dbReference>
<protein>
    <recommendedName>
        <fullName evidence="1">HDOD domain-containing protein</fullName>
    </recommendedName>
</protein>
<dbReference type="RefSeq" id="WP_088915983.1">
    <property type="nucleotide sequence ID" value="NZ_CP018632.1"/>
</dbReference>
<sequence>MVFKSDSNPAVSNADENSVMILAAAAKVSPVGELNDANREALCKTATVVHVQRNDQIKPENSHRWLMYLVEGSVHLYSGKEEIGVINAGTPEALKPLFLDKGAHQSARTNTVARIVKFGREQLSILLKEQQKNAINVMDVQVGELDNLVFDDIVAAMETNKITLASSAEGAEKILASYRTVAGIPELAEVIQSDPGLAVHIVRAANKVDSSNNDSTSSIRGAITRLGVTETQRTLIDLLQNNTMVPASAVIEKRLRRFLQRTRLSAAIVQVLSTKVPDLKPEVATMVALASDVGELLILTHANRHADRFTDEQQLVDVIKNLRVIVSAWLMSHWDFPEEFIDACNVARDWYRNHNGEITYTDLVTAALLIIQSEMPEPMHSSIPSANNLLLARRLQQAGIDLTAPDEIVKAATGRLLTLQELLKAA</sequence>
<dbReference type="InterPro" id="IPR018490">
    <property type="entry name" value="cNMP-bd_dom_sf"/>
</dbReference>
<dbReference type="PANTHER" id="PTHR33525">
    <property type="match status" value="1"/>
</dbReference>
<gene>
    <name evidence="2" type="ORF">IMCC3135_01585</name>
</gene>
<dbReference type="EMBL" id="CP018632">
    <property type="protein sequence ID" value="ASJ70436.1"/>
    <property type="molecule type" value="Genomic_DNA"/>
</dbReference>
<dbReference type="InterPro" id="IPR052340">
    <property type="entry name" value="RNase_Y/CdgJ"/>
</dbReference>
<dbReference type="OrthoDB" id="7001648at2"/>
<dbReference type="InterPro" id="IPR013976">
    <property type="entry name" value="HDOD"/>
</dbReference>
<accession>A0A2Z2NGM6</accession>
<dbReference type="KEGG" id="gai:IMCC3135_01585"/>
<keyword evidence="3" id="KW-1185">Reference proteome</keyword>
<dbReference type="PANTHER" id="PTHR33525:SF3">
    <property type="entry name" value="RIBONUCLEASE Y"/>
    <property type="match status" value="1"/>
</dbReference>
<proteinExistence type="predicted"/>
<dbReference type="SUPFAM" id="SSF109604">
    <property type="entry name" value="HD-domain/PDEase-like"/>
    <property type="match status" value="1"/>
</dbReference>
<organism evidence="2 3">
    <name type="scientific">Granulosicoccus antarcticus IMCC3135</name>
    <dbReference type="NCBI Taxonomy" id="1192854"/>
    <lineage>
        <taxon>Bacteria</taxon>
        <taxon>Pseudomonadati</taxon>
        <taxon>Pseudomonadota</taxon>
        <taxon>Gammaproteobacteria</taxon>
        <taxon>Chromatiales</taxon>
        <taxon>Granulosicoccaceae</taxon>
        <taxon>Granulosicoccus</taxon>
    </lineage>
</organism>
<evidence type="ECO:0000313" key="3">
    <source>
        <dbReference type="Proteomes" id="UP000250079"/>
    </source>
</evidence>
<evidence type="ECO:0000313" key="2">
    <source>
        <dbReference type="EMBL" id="ASJ70436.1"/>
    </source>
</evidence>
<name>A0A2Z2NGM6_9GAMM</name>
<evidence type="ECO:0000259" key="1">
    <source>
        <dbReference type="PROSITE" id="PS51833"/>
    </source>
</evidence>
<feature type="domain" description="HDOD" evidence="1">
    <location>
        <begin position="164"/>
        <end position="350"/>
    </location>
</feature>
<dbReference type="Pfam" id="PF08668">
    <property type="entry name" value="HDOD"/>
    <property type="match status" value="1"/>
</dbReference>
<dbReference type="Proteomes" id="UP000250079">
    <property type="component" value="Chromosome"/>
</dbReference>